<feature type="signal peptide" evidence="1">
    <location>
        <begin position="1"/>
        <end position="33"/>
    </location>
</feature>
<sequence length="443" mass="45982" precursor="true">MTIPLYKRAALGAAAVLAVTTVTTGAITGTAQAATSGARWTENLSHTQSSDFNVAWTGRALTVKDGRVHASTSQDTRGYGLDVLPEHSLATPANEVAVTVTAARPAGSDAQVDVRGLGLNGIWTQWIPAAATGSTSLSESVTTVQARITLRDSAQGAAPTISNLILSADNGAAADAAPNLAPASVSYQVYATREGLVGGTTANGHVIQSNDHFVALPSGTALSPNGSGSYSVQVCGPSRCETAPVWDVGPWNTRDNYWDASRAEFTNLPQGEPEAQAAYQSGYNGGLDQFGRHVSNPAGIDLADGTFYNVGLNNNGWVTVTYLWTGGGGSGPSVTGMGQCATSSAADCWNTAAGNGSDCHSGHFCIYTGTNYSGKVFSFYHCKYNGGDWALQNWLSAGSYINDNSGGTDAYTKDQNHNVITATAPGSRSTNYNFNPVYFVQAC</sequence>
<dbReference type="RefSeq" id="WP_012785639.1">
    <property type="nucleotide sequence ID" value="NC_013131.1"/>
</dbReference>
<evidence type="ECO:0000313" key="3">
    <source>
        <dbReference type="Proteomes" id="UP000000851"/>
    </source>
</evidence>
<organism evidence="2 3">
    <name type="scientific">Catenulispora acidiphila (strain DSM 44928 / JCM 14897 / NBRC 102108 / NRRL B-24433 / ID139908)</name>
    <dbReference type="NCBI Taxonomy" id="479433"/>
    <lineage>
        <taxon>Bacteria</taxon>
        <taxon>Bacillati</taxon>
        <taxon>Actinomycetota</taxon>
        <taxon>Actinomycetes</taxon>
        <taxon>Catenulisporales</taxon>
        <taxon>Catenulisporaceae</taxon>
        <taxon>Catenulispora</taxon>
    </lineage>
</organism>
<evidence type="ECO:0000256" key="1">
    <source>
        <dbReference type="SAM" id="SignalP"/>
    </source>
</evidence>
<gene>
    <name evidence="2" type="ordered locus">Caci_1422</name>
</gene>
<keyword evidence="3" id="KW-1185">Reference proteome</keyword>
<dbReference type="InParanoid" id="C7Q8T0"/>
<dbReference type="Pfam" id="PF03995">
    <property type="entry name" value="Inhibitor_I36"/>
    <property type="match status" value="1"/>
</dbReference>
<keyword evidence="1" id="KW-0732">Signal</keyword>
<dbReference type="InterPro" id="IPR006311">
    <property type="entry name" value="TAT_signal"/>
</dbReference>
<dbReference type="EMBL" id="CP001700">
    <property type="protein sequence ID" value="ACU70345.1"/>
    <property type="molecule type" value="Genomic_DNA"/>
</dbReference>
<dbReference type="PROSITE" id="PS51318">
    <property type="entry name" value="TAT"/>
    <property type="match status" value="1"/>
</dbReference>
<dbReference type="KEGG" id="cai:Caci_1422"/>
<protein>
    <submittedName>
        <fullName evidence="2">Uncharacterized protein</fullName>
    </submittedName>
</protein>
<dbReference type="Proteomes" id="UP000000851">
    <property type="component" value="Chromosome"/>
</dbReference>
<proteinExistence type="predicted"/>
<reference evidence="2 3" key="1">
    <citation type="journal article" date="2009" name="Stand. Genomic Sci.">
        <title>Complete genome sequence of Catenulispora acidiphila type strain (ID 139908).</title>
        <authorList>
            <person name="Copeland A."/>
            <person name="Lapidus A."/>
            <person name="Glavina Del Rio T."/>
            <person name="Nolan M."/>
            <person name="Lucas S."/>
            <person name="Chen F."/>
            <person name="Tice H."/>
            <person name="Cheng J.F."/>
            <person name="Bruce D."/>
            <person name="Goodwin L."/>
            <person name="Pitluck S."/>
            <person name="Mikhailova N."/>
            <person name="Pati A."/>
            <person name="Ivanova N."/>
            <person name="Mavromatis K."/>
            <person name="Chen A."/>
            <person name="Palaniappan K."/>
            <person name="Chain P."/>
            <person name="Land M."/>
            <person name="Hauser L."/>
            <person name="Chang Y.J."/>
            <person name="Jeffries C.D."/>
            <person name="Chertkov O."/>
            <person name="Brettin T."/>
            <person name="Detter J.C."/>
            <person name="Han C."/>
            <person name="Ali Z."/>
            <person name="Tindall B.J."/>
            <person name="Goker M."/>
            <person name="Bristow J."/>
            <person name="Eisen J.A."/>
            <person name="Markowitz V."/>
            <person name="Hugenholtz P."/>
            <person name="Kyrpides N.C."/>
            <person name="Klenk H.P."/>
        </authorList>
    </citation>
    <scope>NUCLEOTIDE SEQUENCE [LARGE SCALE GENOMIC DNA]</scope>
    <source>
        <strain evidence="3">DSM 44928 / JCM 14897 / NBRC 102108 / NRRL B-24433 / ID139908</strain>
    </source>
</reference>
<dbReference type="eggNOG" id="COG4991">
    <property type="taxonomic scope" value="Bacteria"/>
</dbReference>
<evidence type="ECO:0000313" key="2">
    <source>
        <dbReference type="EMBL" id="ACU70345.1"/>
    </source>
</evidence>
<dbReference type="HOGENOM" id="CLU_617768_0_0_11"/>
<name>C7Q8T0_CATAD</name>
<accession>C7Q8T0</accession>
<dbReference type="AlphaFoldDB" id="C7Q8T0"/>
<dbReference type="OrthoDB" id="3734014at2"/>
<dbReference type="STRING" id="479433.Caci_1422"/>
<feature type="chain" id="PRO_5002982911" evidence="1">
    <location>
        <begin position="34"/>
        <end position="443"/>
    </location>
</feature>